<evidence type="ECO:0000313" key="3">
    <source>
        <dbReference type="EMBL" id="RNM31762.1"/>
    </source>
</evidence>
<keyword evidence="4" id="KW-1185">Reference proteome</keyword>
<dbReference type="EMBL" id="RJQC01000001">
    <property type="protein sequence ID" value="RNM31762.1"/>
    <property type="molecule type" value="Genomic_DNA"/>
</dbReference>
<dbReference type="Gene3D" id="3.60.15.10">
    <property type="entry name" value="Ribonuclease Z/Hydroxyacylglutathione hydrolase-like"/>
    <property type="match status" value="2"/>
</dbReference>
<feature type="transmembrane region" description="Helical" evidence="1">
    <location>
        <begin position="12"/>
        <end position="37"/>
    </location>
</feature>
<keyword evidence="1" id="KW-0472">Membrane</keyword>
<sequence>MKIASLFLSCGFWALMATHDSFCIGFLGILFFLFLWLRFHKRGLLWIWVGLIALSLWLCRPIQQEVHPGVYHIYQIKQNYVLARNKKTSIIVYGIEDPNFYDCYYVSRVERIDHLKNIHQFSFSDFMAKQNIQYCGYSSSKQFVSSSHSLKSQLYSRWKDNKVIQSNLYGIYQEETPSIVTRLGLPVIGIFYILKRRIQKYISKEKAQILLLILMLGYGYLFLFTVSFVRFFLLFFYTSIFKKREWALSASIVTFLCFLPGYATDFVFVFPIVYRLLSYTKKRKQHRAFVLAISQLIYFHELNIPLLLCFSWIRMIHSYIVLFSLLPFGQSFSNLWYDWIQKFPLSHFHYVPGLLFYILVILFVIIPKKRKMVCIALCILPWIQPYMDPFFHVYMIDIGQGDCTLILEPFHQSAVMIDCGQSFYRDNVKEIIIPVLKDLQVKQLDALILTHSDFDHDGGASELEKSMPIKQVIRSRDEIPKVKYPFFSLLPKRDASDTNDESIVSYFSYDGFQYLWMGDASMQVEQALMNQYDLTVDVLKLGHHGSNTSSSMTFLDQLRPTVGLVSVGKKNHYGHPSSMVISNCHTLGIHIFETRRHGMIHLFSFKGILCVETATHLIGIVKTRIIKP</sequence>
<proteinExistence type="predicted"/>
<dbReference type="PANTHER" id="PTHR30619:SF7">
    <property type="entry name" value="BETA-LACTAMASE DOMAIN PROTEIN"/>
    <property type="match status" value="1"/>
</dbReference>
<dbReference type="PANTHER" id="PTHR30619">
    <property type="entry name" value="DNA INTERNALIZATION/COMPETENCE PROTEIN COMEC/REC2"/>
    <property type="match status" value="1"/>
</dbReference>
<dbReference type="RefSeq" id="WP_128519922.1">
    <property type="nucleotide sequence ID" value="NZ_JALFCT010000030.1"/>
</dbReference>
<name>A0A3N0I620_9FIRM</name>
<dbReference type="OrthoDB" id="9761531at2"/>
<keyword evidence="1" id="KW-1133">Transmembrane helix</keyword>
<evidence type="ECO:0000313" key="4">
    <source>
        <dbReference type="Proteomes" id="UP000276568"/>
    </source>
</evidence>
<evidence type="ECO:0000259" key="2">
    <source>
        <dbReference type="Pfam" id="PF00753"/>
    </source>
</evidence>
<dbReference type="InterPro" id="IPR052159">
    <property type="entry name" value="Competence_DNA_uptake"/>
</dbReference>
<dbReference type="InterPro" id="IPR035681">
    <property type="entry name" value="ComA-like_MBL"/>
</dbReference>
<feature type="transmembrane region" description="Helical" evidence="1">
    <location>
        <begin position="252"/>
        <end position="277"/>
    </location>
</feature>
<comment type="caution">
    <text evidence="3">The sequence shown here is derived from an EMBL/GenBank/DDBJ whole genome shotgun (WGS) entry which is preliminary data.</text>
</comment>
<dbReference type="CDD" id="cd07731">
    <property type="entry name" value="ComA-like_MBL-fold"/>
    <property type="match status" value="1"/>
</dbReference>
<accession>A0A3N0I620</accession>
<keyword evidence="1" id="KW-0812">Transmembrane</keyword>
<reference evidence="3 4" key="1">
    <citation type="submission" date="2018-11" db="EMBL/GenBank/DDBJ databases">
        <title>Clostridium sp. nov., a member of the family Erysipelotrichaceae isolated from pig faeces.</title>
        <authorList>
            <person name="Chang Y.-H."/>
        </authorList>
    </citation>
    <scope>NUCLEOTIDE SEQUENCE [LARGE SCALE GENOMIC DNA]</scope>
    <source>
        <strain evidence="3 4">YH-panp20</strain>
    </source>
</reference>
<feature type="transmembrane region" description="Helical" evidence="1">
    <location>
        <begin position="209"/>
        <end position="240"/>
    </location>
</feature>
<dbReference type="Proteomes" id="UP000276568">
    <property type="component" value="Unassembled WGS sequence"/>
</dbReference>
<gene>
    <name evidence="3" type="ORF">EDX97_04195</name>
</gene>
<keyword evidence="3" id="KW-0378">Hydrolase</keyword>
<dbReference type="SUPFAM" id="SSF56281">
    <property type="entry name" value="Metallo-hydrolase/oxidoreductase"/>
    <property type="match status" value="1"/>
</dbReference>
<evidence type="ECO:0000256" key="1">
    <source>
        <dbReference type="SAM" id="Phobius"/>
    </source>
</evidence>
<dbReference type="GO" id="GO:0016787">
    <property type="term" value="F:hydrolase activity"/>
    <property type="evidence" value="ECO:0007669"/>
    <property type="project" value="UniProtKB-KW"/>
</dbReference>
<dbReference type="InterPro" id="IPR036866">
    <property type="entry name" value="RibonucZ/Hydroxyglut_hydro"/>
</dbReference>
<dbReference type="Pfam" id="PF00753">
    <property type="entry name" value="Lactamase_B"/>
    <property type="match status" value="1"/>
</dbReference>
<feature type="transmembrane region" description="Helical" evidence="1">
    <location>
        <begin position="349"/>
        <end position="366"/>
    </location>
</feature>
<organism evidence="3 4">
    <name type="scientific">Absicoccus porci</name>
    <dbReference type="NCBI Taxonomy" id="2486576"/>
    <lineage>
        <taxon>Bacteria</taxon>
        <taxon>Bacillati</taxon>
        <taxon>Bacillota</taxon>
        <taxon>Erysipelotrichia</taxon>
        <taxon>Erysipelotrichales</taxon>
        <taxon>Erysipelotrichaceae</taxon>
        <taxon>Absicoccus</taxon>
    </lineage>
</organism>
<feature type="domain" description="Metallo-beta-lactamase" evidence="2">
    <location>
        <begin position="399"/>
        <end position="477"/>
    </location>
</feature>
<protein>
    <submittedName>
        <fullName evidence="3">MBL fold metallo-hydrolase</fullName>
    </submittedName>
</protein>
<dbReference type="InterPro" id="IPR001279">
    <property type="entry name" value="Metallo-B-lactamas"/>
</dbReference>
<dbReference type="AlphaFoldDB" id="A0A3N0I620"/>